<dbReference type="Pfam" id="PF01363">
    <property type="entry name" value="FYVE"/>
    <property type="match status" value="1"/>
</dbReference>
<evidence type="ECO:0000256" key="3">
    <source>
        <dbReference type="ARBA" id="ARBA00022490"/>
    </source>
</evidence>
<evidence type="ECO:0000256" key="7">
    <source>
        <dbReference type="ARBA" id="ARBA00022833"/>
    </source>
</evidence>
<dbReference type="EMBL" id="LWCA01000552">
    <property type="protein sequence ID" value="OAF67893.1"/>
    <property type="molecule type" value="Genomic_DNA"/>
</dbReference>
<dbReference type="InterPro" id="IPR017455">
    <property type="entry name" value="Znf_FYVE-rel"/>
</dbReference>
<comment type="caution">
    <text evidence="13">The sequence shown here is derived from an EMBL/GenBank/DDBJ whole genome shotgun (WGS) entry which is preliminary data.</text>
</comment>
<dbReference type="GO" id="GO:0043130">
    <property type="term" value="F:ubiquitin binding"/>
    <property type="evidence" value="ECO:0007669"/>
    <property type="project" value="InterPro"/>
</dbReference>
<feature type="domain" description="VHS" evidence="12">
    <location>
        <begin position="18"/>
        <end position="139"/>
    </location>
</feature>
<dbReference type="PANTHER" id="PTHR46275:SF1">
    <property type="entry name" value="HEPATOCYTE GROWTH FACTOR-REGULATED TYROSINE KINASE SUBSTRATE"/>
    <property type="match status" value="1"/>
</dbReference>
<gene>
    <name evidence="13" type="ORF">A3Q56_04389</name>
</gene>
<dbReference type="GO" id="GO:0031623">
    <property type="term" value="P:receptor internalization"/>
    <property type="evidence" value="ECO:0007669"/>
    <property type="project" value="TreeGrafter"/>
</dbReference>
<dbReference type="CDD" id="cd15760">
    <property type="entry name" value="FYVE_scVPS27p_like"/>
    <property type="match status" value="1"/>
</dbReference>
<evidence type="ECO:0000313" key="14">
    <source>
        <dbReference type="Proteomes" id="UP000078046"/>
    </source>
</evidence>
<dbReference type="Pfam" id="PF00790">
    <property type="entry name" value="VHS"/>
    <property type="match status" value="1"/>
</dbReference>
<dbReference type="PANTHER" id="PTHR46275">
    <property type="entry name" value="HEPATOCYTE GROWTH FACTOR-REGULATED TYROSINE KINASE SUBSTRATE"/>
    <property type="match status" value="1"/>
</dbReference>
<proteinExistence type="predicted"/>
<evidence type="ECO:0000256" key="6">
    <source>
        <dbReference type="ARBA" id="ARBA00022771"/>
    </source>
</evidence>
<dbReference type="InterPro" id="IPR008942">
    <property type="entry name" value="ENTH_VHS"/>
</dbReference>
<evidence type="ECO:0000256" key="8">
    <source>
        <dbReference type="PROSITE-ProRule" id="PRU00091"/>
    </source>
</evidence>
<accession>A0A177B2R4</accession>
<evidence type="ECO:0000256" key="2">
    <source>
        <dbReference type="ARBA" id="ARBA00015450"/>
    </source>
</evidence>
<dbReference type="Gene3D" id="3.30.40.10">
    <property type="entry name" value="Zinc/RING finger domain, C3HC4 (zinc finger)"/>
    <property type="match status" value="1"/>
</dbReference>
<evidence type="ECO:0000259" key="12">
    <source>
        <dbReference type="PROSITE" id="PS50179"/>
    </source>
</evidence>
<dbReference type="InterPro" id="IPR011011">
    <property type="entry name" value="Znf_FYVE_PHD"/>
</dbReference>
<dbReference type="PROSITE" id="PS50179">
    <property type="entry name" value="VHS"/>
    <property type="match status" value="1"/>
</dbReference>
<dbReference type="Gene3D" id="1.25.40.90">
    <property type="match status" value="1"/>
</dbReference>
<reference evidence="13 14" key="1">
    <citation type="submission" date="2016-04" db="EMBL/GenBank/DDBJ databases">
        <title>The genome of Intoshia linei affirms orthonectids as highly simplified spiralians.</title>
        <authorList>
            <person name="Mikhailov K.V."/>
            <person name="Slusarev G.S."/>
            <person name="Nikitin M.A."/>
            <person name="Logacheva M.D."/>
            <person name="Penin A."/>
            <person name="Aleoshin V."/>
            <person name="Panchin Y.V."/>
        </authorList>
    </citation>
    <scope>NUCLEOTIDE SEQUENCE [LARGE SCALE GENOMIC DNA]</scope>
    <source>
        <strain evidence="13">Intl2013</strain>
        <tissue evidence="13">Whole animal</tissue>
    </source>
</reference>
<dbReference type="InterPro" id="IPR017073">
    <property type="entry name" value="HGS/VPS27"/>
</dbReference>
<dbReference type="OrthoDB" id="957735at2759"/>
<feature type="domain" description="FYVE-type" evidence="11">
    <location>
        <begin position="154"/>
        <end position="214"/>
    </location>
</feature>
<evidence type="ECO:0000256" key="10">
    <source>
        <dbReference type="SAM" id="MobiDB-lite"/>
    </source>
</evidence>
<keyword evidence="7" id="KW-0862">Zinc</keyword>
<feature type="region of interest" description="Disordered" evidence="10">
    <location>
        <begin position="656"/>
        <end position="686"/>
    </location>
</feature>
<evidence type="ECO:0000313" key="13">
    <source>
        <dbReference type="EMBL" id="OAF67893.1"/>
    </source>
</evidence>
<dbReference type="InterPro" id="IPR002014">
    <property type="entry name" value="VHS_dom"/>
</dbReference>
<dbReference type="GO" id="GO:0016301">
    <property type="term" value="F:kinase activity"/>
    <property type="evidence" value="ECO:0007669"/>
    <property type="project" value="UniProtKB-KW"/>
</dbReference>
<keyword evidence="9" id="KW-0175">Coiled coil</keyword>
<keyword evidence="13" id="KW-0808">Transferase</keyword>
<evidence type="ECO:0000259" key="11">
    <source>
        <dbReference type="PROSITE" id="PS50178"/>
    </source>
</evidence>
<dbReference type="Gene3D" id="1.20.5.1940">
    <property type="match status" value="1"/>
</dbReference>
<dbReference type="Proteomes" id="UP000078046">
    <property type="component" value="Unassembled WGS sequence"/>
</dbReference>
<dbReference type="InterPro" id="IPR000306">
    <property type="entry name" value="Znf_FYVE"/>
</dbReference>
<dbReference type="PROSITE" id="PS50178">
    <property type="entry name" value="ZF_FYVE"/>
    <property type="match status" value="1"/>
</dbReference>
<sequence length="686" mass="80137">MVSDLEKLVEVVNSKSMDYQVLLVMVDRLNHQYSMAQLHSFVNDLNAFYDQALEENLINFLDIIDYFMKNCGCHFQNCIAESNLLSSIADGWTRSVSDDLKKKYMEIVMAWSCAFKSNEKFKVLHDAEALLNLYGVKSLQLSDNIYTLGELPTFQNNDVCHKCDIKFTFIIRRHHCRLCGNTFCDDHSSKKVNVPQLKVRTAVRVCDECYGKINMNLEDNYFIPSIESNEKTMSTHDPQTDELVSNEEKMLSEALKRSEITAREDDVRRHSFVPNNKYIEKSHQVTFSDMMSSEMSQNTCYPIEDDVQLKAPFPPSNDMSPLVLNNFEPKIEMKPQQETVIIENAKLPLPVISKKPEPVVPESVKEDVSLKTVSLDVEDIQSSIDIFVNRIQSNFDRGRYLEQDSIVRNFYDKLFNQMNKKLTADIDNLEKERHKYENFQEKLDEVNDCRSALQLLRSEYDKKREHVKQQEKNLRNQELNYKLNELRKMKQVYYKKDILNMNNTQPQDGVPNNLQNQVPHFQNQVSYRQNQEPYLYNQNPSLQDNYTNTYSQNEIVGKLQNVNLNQQIPQNNFYQQPFVNSSYTHQMPTNPINFQVPMSNVNQGTQFHPAQVPLHINPYVNSISHYPPYINPLHYVNPNYPISLDYARSKIHNIHQDLPNVPNSENEQIQSKKEEEKEEAPLIIFD</sequence>
<evidence type="ECO:0000256" key="5">
    <source>
        <dbReference type="ARBA" id="ARBA00022723"/>
    </source>
</evidence>
<dbReference type="GO" id="GO:0032456">
    <property type="term" value="P:endocytic recycling"/>
    <property type="evidence" value="ECO:0007669"/>
    <property type="project" value="TreeGrafter"/>
</dbReference>
<keyword evidence="4" id="KW-0597">Phosphoprotein</keyword>
<evidence type="ECO:0000256" key="9">
    <source>
        <dbReference type="SAM" id="Coils"/>
    </source>
</evidence>
<name>A0A177B2R4_9BILA</name>
<dbReference type="SUPFAM" id="SSF57903">
    <property type="entry name" value="FYVE/PHD zinc finger"/>
    <property type="match status" value="1"/>
</dbReference>
<dbReference type="Pfam" id="PF12210">
    <property type="entry name" value="Hrs_helical"/>
    <property type="match status" value="1"/>
</dbReference>
<dbReference type="InterPro" id="IPR024641">
    <property type="entry name" value="HRS_helical"/>
</dbReference>
<dbReference type="GO" id="GO:0008270">
    <property type="term" value="F:zinc ion binding"/>
    <property type="evidence" value="ECO:0007669"/>
    <property type="project" value="UniProtKB-KW"/>
</dbReference>
<keyword evidence="6 8" id="KW-0863">Zinc-finger</keyword>
<dbReference type="SMART" id="SM00064">
    <property type="entry name" value="FYVE"/>
    <property type="match status" value="1"/>
</dbReference>
<dbReference type="SUPFAM" id="SSF48464">
    <property type="entry name" value="ENTH/VHS domain"/>
    <property type="match status" value="1"/>
</dbReference>
<keyword evidence="14" id="KW-1185">Reference proteome</keyword>
<comment type="subcellular location">
    <subcellularLocation>
        <location evidence="1">Cytoplasm</location>
    </subcellularLocation>
</comment>
<organism evidence="13 14">
    <name type="scientific">Intoshia linei</name>
    <dbReference type="NCBI Taxonomy" id="1819745"/>
    <lineage>
        <taxon>Eukaryota</taxon>
        <taxon>Metazoa</taxon>
        <taxon>Spiralia</taxon>
        <taxon>Lophotrochozoa</taxon>
        <taxon>Mesozoa</taxon>
        <taxon>Orthonectida</taxon>
        <taxon>Rhopaluridae</taxon>
        <taxon>Intoshia</taxon>
    </lineage>
</organism>
<keyword evidence="5" id="KW-0479">Metal-binding</keyword>
<protein>
    <recommendedName>
        <fullName evidence="2">Hepatocyte growth factor-regulated tyrosine kinase substrate</fullName>
    </recommendedName>
</protein>
<dbReference type="InterPro" id="IPR013083">
    <property type="entry name" value="Znf_RING/FYVE/PHD"/>
</dbReference>
<evidence type="ECO:0000256" key="1">
    <source>
        <dbReference type="ARBA" id="ARBA00004496"/>
    </source>
</evidence>
<dbReference type="GO" id="GO:0005769">
    <property type="term" value="C:early endosome"/>
    <property type="evidence" value="ECO:0007669"/>
    <property type="project" value="TreeGrafter"/>
</dbReference>
<dbReference type="GO" id="GO:0035091">
    <property type="term" value="F:phosphatidylinositol binding"/>
    <property type="evidence" value="ECO:0007669"/>
    <property type="project" value="InterPro"/>
</dbReference>
<keyword evidence="3" id="KW-0963">Cytoplasm</keyword>
<dbReference type="AlphaFoldDB" id="A0A177B2R4"/>
<keyword evidence="13" id="KW-0418">Kinase</keyword>
<feature type="coiled-coil region" evidence="9">
    <location>
        <begin position="412"/>
        <end position="487"/>
    </location>
</feature>
<evidence type="ECO:0000256" key="4">
    <source>
        <dbReference type="ARBA" id="ARBA00022553"/>
    </source>
</evidence>